<dbReference type="EMBL" id="AEXL02000168">
    <property type="protein sequence ID" value="EIJ64926.1"/>
    <property type="molecule type" value="Genomic_DNA"/>
</dbReference>
<evidence type="ECO:0000313" key="1">
    <source>
        <dbReference type="EMBL" id="EIJ64926.1"/>
    </source>
</evidence>
<reference evidence="1 2" key="1">
    <citation type="journal article" date="2012" name="J. Bacteriol.">
        <title>Genome sequence of "Candidatus Nitrosopumilus salaria" BD31, an ammonia-oxidizing archaeon from the San Francisco Bay estuary.</title>
        <authorList>
            <person name="Mosier A.C."/>
            <person name="Allen E.E."/>
            <person name="Kim M."/>
            <person name="Ferriera S."/>
            <person name="Francis C.A."/>
        </authorList>
    </citation>
    <scope>NUCLEOTIDE SEQUENCE [LARGE SCALE GENOMIC DNA]</scope>
    <source>
        <strain evidence="1 2">BD31</strain>
    </source>
</reference>
<comment type="caution">
    <text evidence="1">The sequence shown here is derived from an EMBL/GenBank/DDBJ whole genome shotgun (WGS) entry which is preliminary data.</text>
</comment>
<gene>
    <name evidence="1" type="ORF">BD31_I0907</name>
</gene>
<accession>I3CZN3</accession>
<proteinExistence type="predicted"/>
<name>I3CZN3_9ARCH</name>
<dbReference type="Proteomes" id="UP000003423">
    <property type="component" value="Unassembled WGS sequence"/>
</dbReference>
<keyword evidence="2" id="KW-1185">Reference proteome</keyword>
<evidence type="ECO:0000313" key="2">
    <source>
        <dbReference type="Proteomes" id="UP000003423"/>
    </source>
</evidence>
<organism evidence="1 2">
    <name type="scientific">Candidatus Nitrosopumilus salarius BD31</name>
    <dbReference type="NCBI Taxonomy" id="859350"/>
    <lineage>
        <taxon>Archaea</taxon>
        <taxon>Nitrososphaerota</taxon>
        <taxon>Nitrososphaeria</taxon>
        <taxon>Nitrosopumilales</taxon>
        <taxon>Nitrosopumilaceae</taxon>
        <taxon>Nitrosopumilus</taxon>
    </lineage>
</organism>
<sequence>MFELDTSFEQSRLDQMHNQRVMNELEICRYLKYIYLGVHEEA</sequence>
<dbReference type="AlphaFoldDB" id="I3CZN3"/>
<dbReference type="PATRIC" id="fig|859350.6.peg.2002"/>
<protein>
    <submittedName>
        <fullName evidence="1">Uncharacterized protein</fullName>
    </submittedName>
</protein>